<evidence type="ECO:0000256" key="3">
    <source>
        <dbReference type="ARBA" id="ARBA00022737"/>
    </source>
</evidence>
<feature type="binding site" evidence="5">
    <location>
        <begin position="15"/>
        <end position="17"/>
    </location>
    <ligand>
        <name>substrate</name>
    </ligand>
</feature>
<reference evidence="6" key="1">
    <citation type="submission" date="2020-05" db="EMBL/GenBank/DDBJ databases">
        <title>Chitinophaga laudate sp. nov., isolated from a tropical peat swamp.</title>
        <authorList>
            <person name="Goh C.B.S."/>
            <person name="Lee M.S."/>
            <person name="Parimannan S."/>
            <person name="Pasbakhsh P."/>
            <person name="Yule C.M."/>
            <person name="Rajandas H."/>
            <person name="Loke S."/>
            <person name="Croft L."/>
            <person name="Tan J.B.L."/>
        </authorList>
    </citation>
    <scope>NUCLEOTIDE SEQUENCE</scope>
    <source>
        <strain evidence="6">Mgbs1</strain>
    </source>
</reference>
<accession>A0A433WBE2</accession>
<dbReference type="InterPro" id="IPR041561">
    <property type="entry name" value="PglD_N"/>
</dbReference>
<comment type="similarity">
    <text evidence="1">Belongs to the transferase hexapeptide repeat family.</text>
</comment>
<dbReference type="InterPro" id="IPR020019">
    <property type="entry name" value="AcTrfase_PglD-like"/>
</dbReference>
<feature type="binding site" evidence="5">
    <location>
        <position position="77"/>
    </location>
    <ligand>
        <name>substrate</name>
    </ligand>
</feature>
<dbReference type="Gene3D" id="2.160.10.10">
    <property type="entry name" value="Hexapeptide repeat proteins"/>
    <property type="match status" value="1"/>
</dbReference>
<comment type="caution">
    <text evidence="6">The sequence shown here is derived from an EMBL/GenBank/DDBJ whole genome shotgun (WGS) entry which is preliminary data.</text>
</comment>
<dbReference type="InterPro" id="IPR050179">
    <property type="entry name" value="Trans_hexapeptide_repeat"/>
</dbReference>
<feature type="site" description="Increases basicity of active site His" evidence="4">
    <location>
        <position position="147"/>
    </location>
</feature>
<gene>
    <name evidence="6" type="ORF">ECE50_023155</name>
</gene>
<dbReference type="OrthoDB" id="9794407at2"/>
<name>A0A433WBE2_9BACT</name>
<dbReference type="PANTHER" id="PTHR43300">
    <property type="entry name" value="ACETYLTRANSFERASE"/>
    <property type="match status" value="1"/>
</dbReference>
<dbReference type="NCBIfam" id="TIGR03570">
    <property type="entry name" value="NeuD_NnaD"/>
    <property type="match status" value="1"/>
</dbReference>
<dbReference type="InterPro" id="IPR011004">
    <property type="entry name" value="Trimer_LpxA-like_sf"/>
</dbReference>
<dbReference type="PROSITE" id="PS00101">
    <property type="entry name" value="HEXAPEP_TRANSFERASES"/>
    <property type="match status" value="1"/>
</dbReference>
<evidence type="ECO:0000256" key="1">
    <source>
        <dbReference type="ARBA" id="ARBA00007274"/>
    </source>
</evidence>
<evidence type="ECO:0000256" key="4">
    <source>
        <dbReference type="PIRSR" id="PIRSR620019-1"/>
    </source>
</evidence>
<keyword evidence="3" id="KW-0677">Repeat</keyword>
<evidence type="ECO:0000256" key="5">
    <source>
        <dbReference type="PIRSR" id="PIRSR620019-2"/>
    </source>
</evidence>
<dbReference type="EMBL" id="RIAR02000001">
    <property type="protein sequence ID" value="NSL89760.1"/>
    <property type="molecule type" value="Genomic_DNA"/>
</dbReference>
<feature type="binding site" evidence="5">
    <location>
        <position position="176"/>
    </location>
    <ligand>
        <name>acetyl-CoA</name>
        <dbReference type="ChEBI" id="CHEBI:57288"/>
    </ligand>
</feature>
<protein>
    <submittedName>
        <fullName evidence="6">Acetyltransferase</fullName>
    </submittedName>
</protein>
<dbReference type="Gene3D" id="3.40.50.20">
    <property type="match status" value="1"/>
</dbReference>
<keyword evidence="2" id="KW-0808">Transferase</keyword>
<evidence type="ECO:0000313" key="6">
    <source>
        <dbReference type="EMBL" id="NSL89760.1"/>
    </source>
</evidence>
<dbReference type="Proteomes" id="UP000281028">
    <property type="component" value="Unassembled WGS sequence"/>
</dbReference>
<feature type="active site" description="Proton acceptor" evidence="4">
    <location>
        <position position="146"/>
    </location>
</feature>
<dbReference type="AlphaFoldDB" id="A0A433WBE2"/>
<organism evidence="6 7">
    <name type="scientific">Chitinophaga solisilvae</name>
    <dbReference type="NCBI Taxonomy" id="1233460"/>
    <lineage>
        <taxon>Bacteria</taxon>
        <taxon>Pseudomonadati</taxon>
        <taxon>Bacteroidota</taxon>
        <taxon>Chitinophagia</taxon>
        <taxon>Chitinophagales</taxon>
        <taxon>Chitinophagaceae</taxon>
        <taxon>Chitinophaga</taxon>
    </lineage>
</organism>
<dbReference type="PANTHER" id="PTHR43300:SF7">
    <property type="entry name" value="UDP-N-ACETYLBACILLOSAMINE N-ACETYLTRANSFERASE"/>
    <property type="match status" value="1"/>
</dbReference>
<dbReference type="GO" id="GO:0016740">
    <property type="term" value="F:transferase activity"/>
    <property type="evidence" value="ECO:0007669"/>
    <property type="project" value="UniProtKB-KW"/>
</dbReference>
<dbReference type="SUPFAM" id="SSF51161">
    <property type="entry name" value="Trimeric LpxA-like enzymes"/>
    <property type="match status" value="1"/>
</dbReference>
<proteinExistence type="inferred from homology"/>
<dbReference type="CDD" id="cd03360">
    <property type="entry name" value="LbH_AT_putative"/>
    <property type="match status" value="1"/>
</dbReference>
<dbReference type="InterPro" id="IPR018357">
    <property type="entry name" value="Hexapep_transf_CS"/>
</dbReference>
<keyword evidence="7" id="KW-1185">Reference proteome</keyword>
<evidence type="ECO:0000313" key="7">
    <source>
        <dbReference type="Proteomes" id="UP000281028"/>
    </source>
</evidence>
<sequence length="226" mass="23784">MENQTKKNIVIIGSSGHAMVAADIISLMPEYHIAGFTDASRPPGTLCRGPLAVLGNENDLPQLLQAHHIRGGFIAIGDNWVRSLVAARIKALLPDFHFINAIHPSAILSPSLTIGSGNMIGANAVINAGTRIGNFTIINTSSCIEHDNILEDYASVAPGTITGGNVNIGAFTAVGIGAVIRHRINIGAHTIIGAGSLVLKDIPDYNTWYGSPAKMMGTRKAGDKYL</sequence>
<evidence type="ECO:0000256" key="2">
    <source>
        <dbReference type="ARBA" id="ARBA00022679"/>
    </source>
</evidence>
<dbReference type="Pfam" id="PF17836">
    <property type="entry name" value="PglD_N"/>
    <property type="match status" value="1"/>
</dbReference>